<evidence type="ECO:0000256" key="7">
    <source>
        <dbReference type="ARBA" id="ARBA00048768"/>
    </source>
</evidence>
<comment type="catalytic activity">
    <reaction evidence="7 8">
        <text>N-terminal L-glutaminyl-[protein] + H2O = N-terminal L-glutamyl-[protein] + NH4(+)</text>
        <dbReference type="Rhea" id="RHEA:50680"/>
        <dbReference type="Rhea" id="RHEA-COMP:12668"/>
        <dbReference type="Rhea" id="RHEA-COMP:12777"/>
        <dbReference type="ChEBI" id="CHEBI:15377"/>
        <dbReference type="ChEBI" id="CHEBI:28938"/>
        <dbReference type="ChEBI" id="CHEBI:64721"/>
        <dbReference type="ChEBI" id="CHEBI:64722"/>
        <dbReference type="EC" id="3.5.1.122"/>
    </reaction>
</comment>
<evidence type="ECO:0000256" key="3">
    <source>
        <dbReference type="ARBA" id="ARBA00012718"/>
    </source>
</evidence>
<dbReference type="EMBL" id="JAKMXF010000321">
    <property type="protein sequence ID" value="KAI6649353.1"/>
    <property type="molecule type" value="Genomic_DNA"/>
</dbReference>
<keyword evidence="5 8" id="KW-0378">Hydrolase</keyword>
<dbReference type="Proteomes" id="UP001165289">
    <property type="component" value="Unassembled WGS sequence"/>
</dbReference>
<evidence type="ECO:0000256" key="6">
    <source>
        <dbReference type="ARBA" id="ARBA00029677"/>
    </source>
</evidence>
<dbReference type="PANTHER" id="PTHR13035">
    <property type="entry name" value="PROTEIN N-TERMINAL GLUTAMINE AMIDOHYDROLASE"/>
    <property type="match status" value="1"/>
</dbReference>
<dbReference type="GO" id="GO:0005829">
    <property type="term" value="C:cytosol"/>
    <property type="evidence" value="ECO:0007669"/>
    <property type="project" value="TreeGrafter"/>
</dbReference>
<evidence type="ECO:0000256" key="5">
    <source>
        <dbReference type="ARBA" id="ARBA00022801"/>
    </source>
</evidence>
<keyword evidence="11" id="KW-1185">Reference proteome</keyword>
<reference evidence="10 11" key="1">
    <citation type="journal article" date="2023" name="BMC Biol.">
        <title>The compact genome of the sponge Oopsacas minuta (Hexactinellida) is lacking key metazoan core genes.</title>
        <authorList>
            <person name="Santini S."/>
            <person name="Schenkelaars Q."/>
            <person name="Jourda C."/>
            <person name="Duchesne M."/>
            <person name="Belahbib H."/>
            <person name="Rocher C."/>
            <person name="Selva M."/>
            <person name="Riesgo A."/>
            <person name="Vervoort M."/>
            <person name="Leys S.P."/>
            <person name="Kodjabachian L."/>
            <person name="Le Bivic A."/>
            <person name="Borchiellini C."/>
            <person name="Claverie J.M."/>
            <person name="Renard E."/>
        </authorList>
    </citation>
    <scope>NUCLEOTIDE SEQUENCE [LARGE SCALE GENOMIC DNA]</scope>
    <source>
        <strain evidence="10">SPO-2</strain>
    </source>
</reference>
<evidence type="ECO:0000256" key="4">
    <source>
        <dbReference type="ARBA" id="ARBA00021247"/>
    </source>
</evidence>
<evidence type="ECO:0000259" key="9">
    <source>
        <dbReference type="Pfam" id="PF09764"/>
    </source>
</evidence>
<evidence type="ECO:0000313" key="11">
    <source>
        <dbReference type="Proteomes" id="UP001165289"/>
    </source>
</evidence>
<dbReference type="EC" id="3.5.1.122" evidence="3 8"/>
<dbReference type="GO" id="GO:0005634">
    <property type="term" value="C:nucleus"/>
    <property type="evidence" value="ECO:0007669"/>
    <property type="project" value="TreeGrafter"/>
</dbReference>
<accession>A0AAV7JKK8</accession>
<evidence type="ECO:0000256" key="2">
    <source>
        <dbReference type="ARBA" id="ARBA00011245"/>
    </source>
</evidence>
<comment type="function">
    <text evidence="8">Mediates the side-chain deamidation of N-terminal glutamine residues to glutamate, an important step in N-end rule pathway of protein degradation. Conversion of the resulting N-terminal glutamine to glutamate renders the protein susceptible to arginylation, polyubiquitination and degradation as specified by the N-end rule. Does not act on substrates with internal or C-terminal glutamine and does not act on non-glutamine residues in any position.</text>
</comment>
<sequence length="215" mass="25218">MADKGIPEVPIALNEIKPDNRDPLDLDVKALPYTKFYCEENIWKLAEHISNKCTDFSKCYVIISSNDKKKVPFFHHKTGKAENMYMQIWDYHLIIIWKESKEQIVVYDLDTNLPFPMVFDQYKQLHLQPDIMNRMTADFQRSYRILKAQDFLNYFASDRSHMIESNGSYYAPPPPHDPIRTEHSTHTLDELVAMKKNTAPGHVCDEESFIKIFSP</sequence>
<dbReference type="GO" id="GO:0008418">
    <property type="term" value="F:protein-N-terminal asparagine amidohydrolase activity"/>
    <property type="evidence" value="ECO:0007669"/>
    <property type="project" value="UniProtKB-UniRule"/>
</dbReference>
<dbReference type="GO" id="GO:0070773">
    <property type="term" value="F:protein-N-terminal glutamine amidohydrolase activity"/>
    <property type="evidence" value="ECO:0007669"/>
    <property type="project" value="UniProtKB-UniRule"/>
</dbReference>
<dbReference type="AlphaFoldDB" id="A0AAV7JKK8"/>
<dbReference type="InterPro" id="IPR039733">
    <property type="entry name" value="NTAQ1"/>
</dbReference>
<proteinExistence type="inferred from homology"/>
<evidence type="ECO:0000256" key="1">
    <source>
        <dbReference type="ARBA" id="ARBA00008985"/>
    </source>
</evidence>
<dbReference type="InterPro" id="IPR023128">
    <property type="entry name" value="Prot_N_Gln_amidohydro_ab_roll"/>
</dbReference>
<name>A0AAV7JKK8_9METZ</name>
<comment type="similarity">
    <text evidence="1 8">Belongs to the NTAQ1 family.</text>
</comment>
<dbReference type="InterPro" id="IPR037132">
    <property type="entry name" value="N_Gln_amidohydro_ab_roll_sf"/>
</dbReference>
<comment type="subunit">
    <text evidence="2 8">Monomer.</text>
</comment>
<dbReference type="Pfam" id="PF09764">
    <property type="entry name" value="Nt_Gln_amidase"/>
    <property type="match status" value="1"/>
</dbReference>
<dbReference type="PANTHER" id="PTHR13035:SF0">
    <property type="entry name" value="PROTEIN N-TERMINAL GLUTAMINE AMIDOHYDROLASE"/>
    <property type="match status" value="1"/>
</dbReference>
<comment type="caution">
    <text evidence="10">The sequence shown here is derived from an EMBL/GenBank/DDBJ whole genome shotgun (WGS) entry which is preliminary data.</text>
</comment>
<evidence type="ECO:0000256" key="8">
    <source>
        <dbReference type="RuleBase" id="RU367082"/>
    </source>
</evidence>
<protein>
    <recommendedName>
        <fullName evidence="4 8">Protein N-terminal glutamine amidohydrolase</fullName>
        <ecNumber evidence="3 8">3.5.1.122</ecNumber>
    </recommendedName>
    <alternativeName>
        <fullName evidence="6 8">Protein NH2-terminal glutamine deamidase</fullName>
    </alternativeName>
</protein>
<dbReference type="Gene3D" id="3.10.620.10">
    <property type="entry name" value="Protein N-terminal glutamine amidohydrolase, alpha beta roll"/>
    <property type="match status" value="1"/>
</dbReference>
<gene>
    <name evidence="10" type="ORF">LOD99_11719</name>
</gene>
<evidence type="ECO:0000313" key="10">
    <source>
        <dbReference type="EMBL" id="KAI6649353.1"/>
    </source>
</evidence>
<feature type="domain" description="Protein N-terminal glutamine amidohydrolase alpha beta roll" evidence="9">
    <location>
        <begin position="33"/>
        <end position="213"/>
    </location>
</feature>
<organism evidence="10 11">
    <name type="scientific">Oopsacas minuta</name>
    <dbReference type="NCBI Taxonomy" id="111878"/>
    <lineage>
        <taxon>Eukaryota</taxon>
        <taxon>Metazoa</taxon>
        <taxon>Porifera</taxon>
        <taxon>Hexactinellida</taxon>
        <taxon>Hexasterophora</taxon>
        <taxon>Lyssacinosida</taxon>
        <taxon>Leucopsacidae</taxon>
        <taxon>Oopsacas</taxon>
    </lineage>
</organism>